<organism evidence="1 2">
    <name type="scientific">Brachybacterium avium</name>
    <dbReference type="NCBI Taxonomy" id="2017485"/>
    <lineage>
        <taxon>Bacteria</taxon>
        <taxon>Bacillati</taxon>
        <taxon>Actinomycetota</taxon>
        <taxon>Actinomycetes</taxon>
        <taxon>Micrococcales</taxon>
        <taxon>Dermabacteraceae</taxon>
        <taxon>Brachybacterium</taxon>
    </lineage>
</organism>
<keyword evidence="2" id="KW-1185">Reference proteome</keyword>
<geneLocation type="plasmid" evidence="1 2">
    <name>unnamed2</name>
</geneLocation>
<dbReference type="KEGG" id="brv:CFK39_15905"/>
<sequence>MGEEHTRVETPCCTFCGHAGSITLTDEEFADLEAGAAIQDAAGRLPRAVREQFISGIHTECWDSLFGDLED</sequence>
<keyword evidence="1" id="KW-0614">Plasmid</keyword>
<proteinExistence type="predicted"/>
<reference evidence="1 2" key="1">
    <citation type="submission" date="2017-07" db="EMBL/GenBank/DDBJ databases">
        <title>Brachybacterium sp. VR2415.</title>
        <authorList>
            <person name="Tak E.J."/>
            <person name="Bae J.-W."/>
        </authorList>
    </citation>
    <scope>NUCLEOTIDE SEQUENCE [LARGE SCALE GENOMIC DNA]</scope>
    <source>
        <strain evidence="1 2">VR2415</strain>
        <plasmid evidence="1 2">unnamed2</plasmid>
    </source>
</reference>
<accession>A0A220UHB9</accession>
<dbReference type="EMBL" id="CP022318">
    <property type="protein sequence ID" value="ASK67331.1"/>
    <property type="molecule type" value="Genomic_DNA"/>
</dbReference>
<dbReference type="Proteomes" id="UP000198398">
    <property type="component" value="Plasmid unnamed2"/>
</dbReference>
<gene>
    <name evidence="1" type="ORF">CFK39_15905</name>
</gene>
<dbReference type="AlphaFoldDB" id="A0A220UHB9"/>
<name>A0A220UHB9_9MICO</name>
<evidence type="ECO:0000313" key="2">
    <source>
        <dbReference type="Proteomes" id="UP000198398"/>
    </source>
</evidence>
<evidence type="ECO:0000313" key="1">
    <source>
        <dbReference type="EMBL" id="ASK67331.1"/>
    </source>
</evidence>
<protein>
    <submittedName>
        <fullName evidence="1">Uncharacterized protein</fullName>
    </submittedName>
</protein>